<comment type="caution">
    <text evidence="2">The sequence shown here is derived from an EMBL/GenBank/DDBJ whole genome shotgun (WGS) entry which is preliminary data.</text>
</comment>
<dbReference type="PROSITE" id="PS50097">
    <property type="entry name" value="BTB"/>
    <property type="match status" value="1"/>
</dbReference>
<protein>
    <recommendedName>
        <fullName evidence="1">BTB domain-containing protein</fullName>
    </recommendedName>
</protein>
<dbReference type="AlphaFoldDB" id="A0AAD7NLP2"/>
<dbReference type="EMBL" id="JARKIB010000024">
    <property type="protein sequence ID" value="KAJ7766158.1"/>
    <property type="molecule type" value="Genomic_DNA"/>
</dbReference>
<organism evidence="2 3">
    <name type="scientific">Mycena metata</name>
    <dbReference type="NCBI Taxonomy" id="1033252"/>
    <lineage>
        <taxon>Eukaryota</taxon>
        <taxon>Fungi</taxon>
        <taxon>Dikarya</taxon>
        <taxon>Basidiomycota</taxon>
        <taxon>Agaricomycotina</taxon>
        <taxon>Agaricomycetes</taxon>
        <taxon>Agaricomycetidae</taxon>
        <taxon>Agaricales</taxon>
        <taxon>Marasmiineae</taxon>
        <taxon>Mycenaceae</taxon>
        <taxon>Mycena</taxon>
    </lineage>
</organism>
<feature type="domain" description="BTB" evidence="1">
    <location>
        <begin position="23"/>
        <end position="101"/>
    </location>
</feature>
<dbReference type="InterPro" id="IPR000210">
    <property type="entry name" value="BTB/POZ_dom"/>
</dbReference>
<dbReference type="Proteomes" id="UP001215598">
    <property type="component" value="Unassembled WGS sequence"/>
</dbReference>
<keyword evidence="3" id="KW-1185">Reference proteome</keyword>
<evidence type="ECO:0000259" key="1">
    <source>
        <dbReference type="PROSITE" id="PS50097"/>
    </source>
</evidence>
<gene>
    <name evidence="2" type="ORF">B0H16DRAFT_1717382</name>
</gene>
<proteinExistence type="predicted"/>
<name>A0AAD7NLP2_9AGAR</name>
<evidence type="ECO:0000313" key="2">
    <source>
        <dbReference type="EMBL" id="KAJ7766158.1"/>
    </source>
</evidence>
<accession>A0AAD7NLP2</accession>
<reference evidence="2" key="1">
    <citation type="submission" date="2023-03" db="EMBL/GenBank/DDBJ databases">
        <title>Massive genome expansion in bonnet fungi (Mycena s.s.) driven by repeated elements and novel gene families across ecological guilds.</title>
        <authorList>
            <consortium name="Lawrence Berkeley National Laboratory"/>
            <person name="Harder C.B."/>
            <person name="Miyauchi S."/>
            <person name="Viragh M."/>
            <person name="Kuo A."/>
            <person name="Thoen E."/>
            <person name="Andreopoulos B."/>
            <person name="Lu D."/>
            <person name="Skrede I."/>
            <person name="Drula E."/>
            <person name="Henrissat B."/>
            <person name="Morin E."/>
            <person name="Kohler A."/>
            <person name="Barry K."/>
            <person name="LaButti K."/>
            <person name="Morin E."/>
            <person name="Salamov A."/>
            <person name="Lipzen A."/>
            <person name="Mereny Z."/>
            <person name="Hegedus B."/>
            <person name="Baldrian P."/>
            <person name="Stursova M."/>
            <person name="Weitz H."/>
            <person name="Taylor A."/>
            <person name="Grigoriev I.V."/>
            <person name="Nagy L.G."/>
            <person name="Martin F."/>
            <person name="Kauserud H."/>
        </authorList>
    </citation>
    <scope>NUCLEOTIDE SEQUENCE</scope>
    <source>
        <strain evidence="2">CBHHK182m</strain>
    </source>
</reference>
<sequence length="285" mass="31942">MSASPTFSLQAIRMVNDDVPDDELVALMAQGHTFIVSKSILSTWSPIFRGLLNRQTGGYSQAAKGVLGKEDDLPVLSVDDSPREVEPFLRAIFDSRYLLPGPISGNTLLRYLGDLEVGDIPHGYYPDHLQFHLTVIHVLHEVQAMWLLPAAYYAAVTGFHAYLVRVDTPYRGVWVDQCVTLVAFFTESTQRVHAALSEESSCAFGRRCDQAKFWFLQDCGGDWHANLLSPDCLDELVKKLCQLCAAEAIEEHRAIRTEMGQILPVKCELQDWDTLLNKRRAVMAS</sequence>
<evidence type="ECO:0000313" key="3">
    <source>
        <dbReference type="Proteomes" id="UP001215598"/>
    </source>
</evidence>